<dbReference type="Pfam" id="PF02417">
    <property type="entry name" value="Chromate_transp"/>
    <property type="match status" value="1"/>
</dbReference>
<dbReference type="PANTHER" id="PTHR43663">
    <property type="entry name" value="CHROMATE TRANSPORT PROTEIN-RELATED"/>
    <property type="match status" value="1"/>
</dbReference>
<dbReference type="GO" id="GO:0005886">
    <property type="term" value="C:plasma membrane"/>
    <property type="evidence" value="ECO:0007669"/>
    <property type="project" value="UniProtKB-SubCell"/>
</dbReference>
<feature type="transmembrane region" description="Helical" evidence="7">
    <location>
        <begin position="76"/>
        <end position="98"/>
    </location>
</feature>
<evidence type="ECO:0000256" key="4">
    <source>
        <dbReference type="ARBA" id="ARBA00022692"/>
    </source>
</evidence>
<dbReference type="EMBL" id="BSDY01000007">
    <property type="protein sequence ID" value="GLI56240.1"/>
    <property type="molecule type" value="Genomic_DNA"/>
</dbReference>
<organism evidence="8 9">
    <name type="scientific">Propionigenium maris DSM 9537</name>
    <dbReference type="NCBI Taxonomy" id="1123000"/>
    <lineage>
        <taxon>Bacteria</taxon>
        <taxon>Fusobacteriati</taxon>
        <taxon>Fusobacteriota</taxon>
        <taxon>Fusobacteriia</taxon>
        <taxon>Fusobacteriales</taxon>
        <taxon>Fusobacteriaceae</taxon>
        <taxon>Propionigenium</taxon>
    </lineage>
</organism>
<evidence type="ECO:0000313" key="9">
    <source>
        <dbReference type="Proteomes" id="UP001144471"/>
    </source>
</evidence>
<comment type="caution">
    <text evidence="8">The sequence shown here is derived from an EMBL/GenBank/DDBJ whole genome shotgun (WGS) entry which is preliminary data.</text>
</comment>
<keyword evidence="3" id="KW-1003">Cell membrane</keyword>
<evidence type="ECO:0000256" key="7">
    <source>
        <dbReference type="SAM" id="Phobius"/>
    </source>
</evidence>
<reference evidence="8" key="1">
    <citation type="submission" date="2022-12" db="EMBL/GenBank/DDBJ databases">
        <title>Reference genome sequencing for broad-spectrum identification of bacterial and archaeal isolates by mass spectrometry.</title>
        <authorList>
            <person name="Sekiguchi Y."/>
            <person name="Tourlousse D.M."/>
        </authorList>
    </citation>
    <scope>NUCLEOTIDE SEQUENCE</scope>
    <source>
        <strain evidence="8">10succ1</strain>
    </source>
</reference>
<dbReference type="Proteomes" id="UP001144471">
    <property type="component" value="Unassembled WGS sequence"/>
</dbReference>
<evidence type="ECO:0000256" key="6">
    <source>
        <dbReference type="ARBA" id="ARBA00023136"/>
    </source>
</evidence>
<name>A0A9W6LNS7_9FUSO</name>
<dbReference type="AlphaFoldDB" id="A0A9W6LNS7"/>
<feature type="transmembrane region" description="Helical" evidence="7">
    <location>
        <begin position="6"/>
        <end position="28"/>
    </location>
</feature>
<dbReference type="InterPro" id="IPR052518">
    <property type="entry name" value="CHR_Transporter"/>
</dbReference>
<sequence>MLILDLFLTFFKIGAFTFGGGYAMIPLIEREIINNKGWIEEEELLEVISVSQMTPGVIAINAATFVGKKTAGLSGAIIASIAVILPSLFIISFIVHFVADSFTSPVAKKILTGVRAGVVAMIFKSLIRLFKSSANTPMGVVIFIFTMICLIFSLLSPIKLIVMGAAFGLILYTLLPGVALRAMGRGAE</sequence>
<dbReference type="GO" id="GO:0015109">
    <property type="term" value="F:chromate transmembrane transporter activity"/>
    <property type="evidence" value="ECO:0007669"/>
    <property type="project" value="InterPro"/>
</dbReference>
<gene>
    <name evidence="8" type="ORF">PM10SUCC1_17540</name>
</gene>
<accession>A0A9W6LNS7</accession>
<keyword evidence="5 7" id="KW-1133">Transmembrane helix</keyword>
<dbReference type="InterPro" id="IPR003370">
    <property type="entry name" value="Chromate_transpt"/>
</dbReference>
<evidence type="ECO:0000256" key="3">
    <source>
        <dbReference type="ARBA" id="ARBA00022475"/>
    </source>
</evidence>
<keyword evidence="9" id="KW-1185">Reference proteome</keyword>
<evidence type="ECO:0000256" key="2">
    <source>
        <dbReference type="ARBA" id="ARBA00005262"/>
    </source>
</evidence>
<protein>
    <submittedName>
        <fullName evidence="8">Chromate transporter</fullName>
    </submittedName>
</protein>
<feature type="transmembrane region" description="Helical" evidence="7">
    <location>
        <begin position="110"/>
        <end position="130"/>
    </location>
</feature>
<comment type="subcellular location">
    <subcellularLocation>
        <location evidence="1">Cell membrane</location>
        <topology evidence="1">Multi-pass membrane protein</topology>
    </subcellularLocation>
</comment>
<keyword evidence="6 7" id="KW-0472">Membrane</keyword>
<dbReference type="PANTHER" id="PTHR43663:SF1">
    <property type="entry name" value="CHROMATE TRANSPORTER"/>
    <property type="match status" value="1"/>
</dbReference>
<evidence type="ECO:0000256" key="5">
    <source>
        <dbReference type="ARBA" id="ARBA00022989"/>
    </source>
</evidence>
<evidence type="ECO:0000313" key="8">
    <source>
        <dbReference type="EMBL" id="GLI56240.1"/>
    </source>
</evidence>
<keyword evidence="4 7" id="KW-0812">Transmembrane</keyword>
<feature type="transmembrane region" description="Helical" evidence="7">
    <location>
        <begin position="161"/>
        <end position="180"/>
    </location>
</feature>
<evidence type="ECO:0000256" key="1">
    <source>
        <dbReference type="ARBA" id="ARBA00004651"/>
    </source>
</evidence>
<feature type="transmembrane region" description="Helical" evidence="7">
    <location>
        <begin position="137"/>
        <end position="155"/>
    </location>
</feature>
<comment type="similarity">
    <text evidence="2">Belongs to the chromate ion transporter (CHR) (TC 2.A.51) family.</text>
</comment>
<dbReference type="RefSeq" id="WP_281835251.1">
    <property type="nucleotide sequence ID" value="NZ_BSDY01000007.1"/>
</dbReference>
<proteinExistence type="inferred from homology"/>